<dbReference type="GO" id="GO:0018104">
    <property type="term" value="P:peptidoglycan-protein cross-linking"/>
    <property type="evidence" value="ECO:0007669"/>
    <property type="project" value="TreeGrafter"/>
</dbReference>
<feature type="active site" description="Nucleophile" evidence="6">
    <location>
        <position position="177"/>
    </location>
</feature>
<dbReference type="CDD" id="cd16913">
    <property type="entry name" value="YkuD_like"/>
    <property type="match status" value="1"/>
</dbReference>
<protein>
    <submittedName>
        <fullName evidence="8">L,D-transpeptidase</fullName>
    </submittedName>
</protein>
<reference evidence="8" key="1">
    <citation type="submission" date="2020-10" db="EMBL/GenBank/DDBJ databases">
        <authorList>
            <person name="Gilroy R."/>
        </authorList>
    </citation>
    <scope>NUCLEOTIDE SEQUENCE</scope>
    <source>
        <strain evidence="8">C6-149</strain>
    </source>
</reference>
<evidence type="ECO:0000256" key="3">
    <source>
        <dbReference type="ARBA" id="ARBA00022960"/>
    </source>
</evidence>
<evidence type="ECO:0000256" key="5">
    <source>
        <dbReference type="ARBA" id="ARBA00023316"/>
    </source>
</evidence>
<dbReference type="SUPFAM" id="SSF141523">
    <property type="entry name" value="L,D-transpeptidase catalytic domain-like"/>
    <property type="match status" value="1"/>
</dbReference>
<gene>
    <name evidence="8" type="ORF">IAA89_02535</name>
</gene>
<dbReference type="AlphaFoldDB" id="A0A9D9E7U3"/>
<name>A0A9D9E7U3_9LACO</name>
<feature type="domain" description="L,D-TPase catalytic" evidence="7">
    <location>
        <begin position="70"/>
        <end position="201"/>
    </location>
</feature>
<organism evidence="8 9">
    <name type="scientific">Candidatus Gallilactobacillus intestinavium</name>
    <dbReference type="NCBI Taxonomy" id="2840838"/>
    <lineage>
        <taxon>Bacteria</taxon>
        <taxon>Bacillati</taxon>
        <taxon>Bacillota</taxon>
        <taxon>Bacilli</taxon>
        <taxon>Lactobacillales</taxon>
        <taxon>Lactobacillaceae</taxon>
        <taxon>Lactobacillaceae incertae sedis</taxon>
        <taxon>Candidatus Gallilactobacillus</taxon>
    </lineage>
</organism>
<dbReference type="PANTHER" id="PTHR30582">
    <property type="entry name" value="L,D-TRANSPEPTIDASE"/>
    <property type="match status" value="1"/>
</dbReference>
<evidence type="ECO:0000256" key="4">
    <source>
        <dbReference type="ARBA" id="ARBA00022984"/>
    </source>
</evidence>
<evidence type="ECO:0000256" key="6">
    <source>
        <dbReference type="PROSITE-ProRule" id="PRU01373"/>
    </source>
</evidence>
<reference evidence="8" key="2">
    <citation type="journal article" date="2021" name="PeerJ">
        <title>Extensive microbial diversity within the chicken gut microbiome revealed by metagenomics and culture.</title>
        <authorList>
            <person name="Gilroy R."/>
            <person name="Ravi A."/>
            <person name="Getino M."/>
            <person name="Pursley I."/>
            <person name="Horton D.L."/>
            <person name="Alikhan N.F."/>
            <person name="Baker D."/>
            <person name="Gharbi K."/>
            <person name="Hall N."/>
            <person name="Watson M."/>
            <person name="Adriaenssens E.M."/>
            <person name="Foster-Nyarko E."/>
            <person name="Jarju S."/>
            <person name="Secka A."/>
            <person name="Antonio M."/>
            <person name="Oren A."/>
            <person name="Chaudhuri R.R."/>
            <person name="La Ragione R."/>
            <person name="Hildebrand F."/>
            <person name="Pallen M.J."/>
        </authorList>
    </citation>
    <scope>NUCLEOTIDE SEQUENCE</scope>
    <source>
        <strain evidence="8">C6-149</strain>
    </source>
</reference>
<dbReference type="GO" id="GO:0016740">
    <property type="term" value="F:transferase activity"/>
    <property type="evidence" value="ECO:0007669"/>
    <property type="project" value="UniProtKB-KW"/>
</dbReference>
<accession>A0A9D9E7U3</accession>
<evidence type="ECO:0000256" key="1">
    <source>
        <dbReference type="ARBA" id="ARBA00004752"/>
    </source>
</evidence>
<dbReference type="EMBL" id="JADIMP010000049">
    <property type="protein sequence ID" value="MBO8441305.1"/>
    <property type="molecule type" value="Genomic_DNA"/>
</dbReference>
<keyword evidence="2" id="KW-0808">Transferase</keyword>
<dbReference type="GO" id="GO:0008360">
    <property type="term" value="P:regulation of cell shape"/>
    <property type="evidence" value="ECO:0007669"/>
    <property type="project" value="UniProtKB-UniRule"/>
</dbReference>
<keyword evidence="5 6" id="KW-0961">Cell wall biogenesis/degradation</keyword>
<comment type="caution">
    <text evidence="8">The sequence shown here is derived from an EMBL/GenBank/DDBJ whole genome shotgun (WGS) entry which is preliminary data.</text>
</comment>
<evidence type="ECO:0000313" key="8">
    <source>
        <dbReference type="EMBL" id="MBO8441305.1"/>
    </source>
</evidence>
<proteinExistence type="predicted"/>
<keyword evidence="3 6" id="KW-0133">Cell shape</keyword>
<evidence type="ECO:0000313" key="9">
    <source>
        <dbReference type="Proteomes" id="UP000823614"/>
    </source>
</evidence>
<evidence type="ECO:0000259" key="7">
    <source>
        <dbReference type="PROSITE" id="PS52029"/>
    </source>
</evidence>
<evidence type="ECO:0000256" key="2">
    <source>
        <dbReference type="ARBA" id="ARBA00022679"/>
    </source>
</evidence>
<dbReference type="InterPro" id="IPR005490">
    <property type="entry name" value="LD_TPept_cat_dom"/>
</dbReference>
<dbReference type="Proteomes" id="UP000823614">
    <property type="component" value="Unassembled WGS sequence"/>
</dbReference>
<dbReference type="Pfam" id="PF03734">
    <property type="entry name" value="YkuD"/>
    <property type="match status" value="1"/>
</dbReference>
<dbReference type="InterPro" id="IPR038063">
    <property type="entry name" value="Transpep_catalytic_dom"/>
</dbReference>
<dbReference type="PROSITE" id="PS52029">
    <property type="entry name" value="LD_TPASE"/>
    <property type="match status" value="1"/>
</dbReference>
<dbReference type="GO" id="GO:0071555">
    <property type="term" value="P:cell wall organization"/>
    <property type="evidence" value="ECO:0007669"/>
    <property type="project" value="UniProtKB-UniRule"/>
</dbReference>
<keyword evidence="4 6" id="KW-0573">Peptidoglycan synthesis</keyword>
<comment type="pathway">
    <text evidence="1 6">Cell wall biogenesis; peptidoglycan biosynthesis.</text>
</comment>
<feature type="active site" description="Proton donor/acceptor" evidence="6">
    <location>
        <position position="150"/>
    </location>
</feature>
<dbReference type="Gene3D" id="2.40.440.10">
    <property type="entry name" value="L,D-transpeptidase catalytic domain-like"/>
    <property type="match status" value="1"/>
</dbReference>
<sequence length="203" mass="23166">MKNKCKLFLVFLISGLVLTFSGSYITHCFSNDFTVVQASKRHKSYMRHPISWRKSSETKPYPNLHKVKHLWIRVSLNKNRTYIMSGKHIIYTMYSSGGVYKKINGKRQSLTPTGTYHIQPERGTYFYNAGVGEGAHYYVSWKGNGVYLFHSVPTHQNGKYIVSNADKLGKDVASHGCIHLSIADSKWLYENVPVGTKVIIKQD</sequence>
<dbReference type="GO" id="GO:0005576">
    <property type="term" value="C:extracellular region"/>
    <property type="evidence" value="ECO:0007669"/>
    <property type="project" value="TreeGrafter"/>
</dbReference>
<dbReference type="GO" id="GO:0071972">
    <property type="term" value="F:peptidoglycan L,D-transpeptidase activity"/>
    <property type="evidence" value="ECO:0007669"/>
    <property type="project" value="TreeGrafter"/>
</dbReference>
<dbReference type="InterPro" id="IPR050979">
    <property type="entry name" value="LD-transpeptidase"/>
</dbReference>
<dbReference type="PANTHER" id="PTHR30582:SF2">
    <property type="entry name" value="L,D-TRANSPEPTIDASE YCIB-RELATED"/>
    <property type="match status" value="1"/>
</dbReference>